<comment type="caution">
    <text evidence="1">The sequence shown here is derived from an EMBL/GenBank/DDBJ whole genome shotgun (WGS) entry which is preliminary data.</text>
</comment>
<dbReference type="AlphaFoldDB" id="A0A0F0CQT0"/>
<proteinExistence type="predicted"/>
<sequence length="56" mass="6423">VYAMVSRDEVFLMFMRKDEYEKAVPSLKDVPIGASATIYCDVDNVDMLCSLLKKWS</sequence>
<dbReference type="Proteomes" id="UP000033428">
    <property type="component" value="Unassembled WGS sequence"/>
</dbReference>
<dbReference type="EMBL" id="JYNY01000488">
    <property type="protein sequence ID" value="KJJ83780.1"/>
    <property type="molecule type" value="Genomic_DNA"/>
</dbReference>
<name>A0A0F0CQT0_9BACT</name>
<organism evidence="1 2">
    <name type="scientific">Candidatus Omnitrophus magneticus</name>
    <dbReference type="NCBI Taxonomy" id="1609969"/>
    <lineage>
        <taxon>Bacteria</taxon>
        <taxon>Pseudomonadati</taxon>
        <taxon>Candidatus Omnitrophota</taxon>
        <taxon>Candidatus Omnitrophus</taxon>
    </lineage>
</organism>
<keyword evidence="2" id="KW-1185">Reference proteome</keyword>
<accession>A0A0F0CQT0</accession>
<feature type="non-terminal residue" evidence="1">
    <location>
        <position position="1"/>
    </location>
</feature>
<gene>
    <name evidence="1" type="ORF">OMAG_002352</name>
</gene>
<evidence type="ECO:0000313" key="2">
    <source>
        <dbReference type="Proteomes" id="UP000033428"/>
    </source>
</evidence>
<evidence type="ECO:0000313" key="1">
    <source>
        <dbReference type="EMBL" id="KJJ83780.1"/>
    </source>
</evidence>
<protein>
    <submittedName>
        <fullName evidence="1">Uncharacterized protein</fullName>
    </submittedName>
</protein>
<reference evidence="1 2" key="1">
    <citation type="submission" date="2015-02" db="EMBL/GenBank/DDBJ databases">
        <title>Single-cell genomics of uncultivated deep-branching MTB reveals a conserved set of magnetosome genes.</title>
        <authorList>
            <person name="Kolinko S."/>
            <person name="Richter M."/>
            <person name="Glockner F.O."/>
            <person name="Brachmann A."/>
            <person name="Schuler D."/>
        </authorList>
    </citation>
    <scope>NUCLEOTIDE SEQUENCE [LARGE SCALE GENOMIC DNA]</scope>
    <source>
        <strain evidence="1">SKK-01</strain>
    </source>
</reference>